<feature type="compositionally biased region" description="Low complexity" evidence="5">
    <location>
        <begin position="1358"/>
        <end position="1370"/>
    </location>
</feature>
<dbReference type="Pfam" id="PF02368">
    <property type="entry name" value="Big_2"/>
    <property type="match status" value="1"/>
</dbReference>
<dbReference type="KEGG" id="anr:Ana3638_20540"/>
<dbReference type="InterPro" id="IPR051877">
    <property type="entry name" value="Centriole_BasalBody_StrucProt"/>
</dbReference>
<evidence type="ECO:0000256" key="3">
    <source>
        <dbReference type="ARBA" id="ARBA00023212"/>
    </source>
</evidence>
<dbReference type="SUPFAM" id="SSF57997">
    <property type="entry name" value="Tropomyosin"/>
    <property type="match status" value="2"/>
</dbReference>
<keyword evidence="8" id="KW-1185">Reference proteome</keyword>
<feature type="coiled-coil region" evidence="4">
    <location>
        <begin position="737"/>
        <end position="1100"/>
    </location>
</feature>
<dbReference type="InterPro" id="IPR013783">
    <property type="entry name" value="Ig-like_fold"/>
</dbReference>
<keyword evidence="3" id="KW-0206">Cytoskeleton</keyword>
<protein>
    <recommendedName>
        <fullName evidence="6">Ig-like domain-containing protein</fullName>
    </recommendedName>
</protein>
<feature type="region of interest" description="Disordered" evidence="5">
    <location>
        <begin position="1354"/>
        <end position="1376"/>
    </location>
</feature>
<gene>
    <name evidence="7" type="ORF">Ana3638_20540</name>
</gene>
<dbReference type="SUPFAM" id="SSF49373">
    <property type="entry name" value="Invasin/intimin cell-adhesion fragments"/>
    <property type="match status" value="2"/>
</dbReference>
<dbReference type="SUPFAM" id="SSF48726">
    <property type="entry name" value="Immunoglobulin"/>
    <property type="match status" value="2"/>
</dbReference>
<dbReference type="InterPro" id="IPR003343">
    <property type="entry name" value="Big_2"/>
</dbReference>
<dbReference type="SMART" id="SM00409">
    <property type="entry name" value="IG"/>
    <property type="match status" value="2"/>
</dbReference>
<dbReference type="Gene3D" id="1.20.5.1160">
    <property type="entry name" value="Vasodilator-stimulated phosphoprotein"/>
    <property type="match status" value="1"/>
</dbReference>
<dbReference type="Gene3D" id="1.20.5.340">
    <property type="match status" value="2"/>
</dbReference>
<keyword evidence="2" id="KW-0963">Cytoplasm</keyword>
<dbReference type="PANTHER" id="PTHR20544">
    <property type="entry name" value="CENTROSOMAL PROTEIN CEP135"/>
    <property type="match status" value="1"/>
</dbReference>
<dbReference type="InterPro" id="IPR003599">
    <property type="entry name" value="Ig_sub"/>
</dbReference>
<dbReference type="InterPro" id="IPR008964">
    <property type="entry name" value="Invasin/intimin_cell_adhesion"/>
</dbReference>
<evidence type="ECO:0000256" key="2">
    <source>
        <dbReference type="ARBA" id="ARBA00022490"/>
    </source>
</evidence>
<dbReference type="Gene3D" id="6.10.140.920">
    <property type="match status" value="1"/>
</dbReference>
<dbReference type="Gene3D" id="2.60.40.10">
    <property type="entry name" value="Immunoglobulins"/>
    <property type="match status" value="2"/>
</dbReference>
<accession>A0A6P1TRK1</accession>
<dbReference type="Proteomes" id="UP000464314">
    <property type="component" value="Chromosome"/>
</dbReference>
<keyword evidence="4" id="KW-0175">Coiled coil</keyword>
<evidence type="ECO:0000256" key="4">
    <source>
        <dbReference type="SAM" id="Coils"/>
    </source>
</evidence>
<feature type="compositionally biased region" description="Polar residues" evidence="5">
    <location>
        <begin position="1398"/>
        <end position="1407"/>
    </location>
</feature>
<evidence type="ECO:0000256" key="1">
    <source>
        <dbReference type="ARBA" id="ARBA00004114"/>
    </source>
</evidence>
<dbReference type="InterPro" id="IPR036179">
    <property type="entry name" value="Ig-like_dom_sf"/>
</dbReference>
<evidence type="ECO:0000259" key="6">
    <source>
        <dbReference type="PROSITE" id="PS50835"/>
    </source>
</evidence>
<reference evidence="7 8" key="1">
    <citation type="submission" date="2020-01" db="EMBL/GenBank/DDBJ databases">
        <title>Genome analysis of Anaerocolumna sp. CBA3638.</title>
        <authorList>
            <person name="Kim J."/>
            <person name="Roh S.W."/>
        </authorList>
    </citation>
    <scope>NUCLEOTIDE SEQUENCE [LARGE SCALE GENOMIC DNA]</scope>
    <source>
        <strain evidence="7 8">CBA3638</strain>
    </source>
</reference>
<evidence type="ECO:0000313" key="8">
    <source>
        <dbReference type="Proteomes" id="UP000464314"/>
    </source>
</evidence>
<organism evidence="7 8">
    <name type="scientific">Anaerocolumna sedimenticola</name>
    <dbReference type="NCBI Taxonomy" id="2696063"/>
    <lineage>
        <taxon>Bacteria</taxon>
        <taxon>Bacillati</taxon>
        <taxon>Bacillota</taxon>
        <taxon>Clostridia</taxon>
        <taxon>Lachnospirales</taxon>
        <taxon>Lachnospiraceae</taxon>
        <taxon>Anaerocolumna</taxon>
    </lineage>
</organism>
<dbReference type="RefSeq" id="WP_161839694.1">
    <property type="nucleotide sequence ID" value="NZ_CP048000.1"/>
</dbReference>
<dbReference type="SUPFAM" id="SSF90257">
    <property type="entry name" value="Myosin rod fragments"/>
    <property type="match status" value="1"/>
</dbReference>
<feature type="region of interest" description="Disordered" evidence="5">
    <location>
        <begin position="1396"/>
        <end position="1424"/>
    </location>
</feature>
<dbReference type="GO" id="GO:0005814">
    <property type="term" value="C:centriole"/>
    <property type="evidence" value="ECO:0007669"/>
    <property type="project" value="UniProtKB-SubCell"/>
</dbReference>
<dbReference type="PROSITE" id="PS50835">
    <property type="entry name" value="IG_LIKE"/>
    <property type="match status" value="2"/>
</dbReference>
<evidence type="ECO:0000256" key="5">
    <source>
        <dbReference type="SAM" id="MobiDB-lite"/>
    </source>
</evidence>
<sequence length="1706" mass="187877">MNKKSLYKVLSIIMVVALVLPALPAKIIKAAENSGENLTGEETVVSPAAIKTMAEDMNTTLNLMDGIITVTDRSYVQKTSSGTIISQGDITGELILTGIQPSAWDVTLNGSNIPTIRFKNASLEGAIKGSFTCALNLIIEGECTFNNMISPTNTIPKITVTGEGGSLIKGYPMISILGMITDIELYNLTFDSGNNQTSIKSSGNILIKNCKSLQTPLFTTTSNTAGKTLTIEDCDFVNLQMNPSADVFMDNVTVRGGDGTLSFYGNETIKNSTINLSRIEFRGTANKVIDSTIYLHYAGTAISSYNTVSLKGSTIIDSSTSAYNWYIYTNSNVIIDDCSIILKGVKTSTNRFYSSITKTVVDPINSENKPLFLNKLKVPGASDSFVTVSVDGQDNVNLGTDTDGYLYLYLPTGEHTIKANDKNGYVYEKTFTAMEARETTSNPNIIGELAPAKPSTNIKTPYGNKEIQYSFDNNNWNNAVTDETGYFKAVIPDNAVRIYIKLVETGENKHAIISDGIVGEFYDDKPIITEQSSSNLTFIKGQQGTIYVTAEPYIMGDTLTYQWYKDNEILPGKTSPVLHLITSQVSDAGIYTCIITESDGRTIASIPITVIIDESQLEVPGELTLISQSTGKTLIKGYSTELYVTAKPSLSTKTLTYQWFKDGEEITGATESKISLNSVQIEDSGTFICRVYEDSKYIDSAPIPVMVEENPLEDDIADLTKQVSNLTSQVGTLTGQLNAANQEKANLQTIVSGLESQIVTYTNQISELLGNIADLDQQLADAEGNKDALNQTIIVLNNQIHNLNQQITSLQADLETINEQKEVLENTIINLRNDIVNLNSQITLLEGKLADSQAENTELKNQVSELHNTISRLETEVTNFQNDMDSLTEHNNQLINQVESLTNQNEDLQDEIQRLQDLLDAANGTIHDLTKQVNDLTTEVNFLKEQLNTVNGDKAALQGTITNLENQITILNGQIDGLNNHVSELEDALEQEGADKDTLNQTIIELNSQITNLNQTVTNLQNQLNSVTEERNSLQSTVTELNNQITDLNEQITIITNKLEDSEEEKTQLVNRVTELQNTVSGLENDITNLQGDLETLHNSNTALQGQLDTANDTITSLNALFVLIKGELGVINNEDIIPAIRQLKAQLQQEKDNNELLQKQLDELNTELNTARDNNSVLISKLQELMNLVGSENQEGIKEKIIKLQNSLKESESRVIELEKVKSDLMKDLQEAENLNKSLQQKIDELLQLGGSDVEEIKKQVLALTEQINRLIQNNQELQESINDLKLQVTDLNSEKAQLESEIVRLETLLNTANSTIDELRQQLADMAAGKTNLENENAALKQEIGNLKQQLENSNDHSGSSNGGSSSNTKEVKELQDKLDQALSDLENTKKELEQIQHNSGVTDGTESDNTDNRGNTGSTEIKIPENSVVVLHAETVNESVIKESADKPIKKDKIEAEEGWEIAPTLVSKWGKEIDLIDVVGQSNKKENVDISFYARKEDKPEQVYTETMNVEKPVAIPNFTMDKLIYLGSEFNLNVANVPKNAMITYKSANSSIAKINKVGTITPVKPGKTKITGTLTKDGIPYQFTINVTVKDGEYRTLNLKDQAIQMSANNPVLMVYKLVNKGKTTKIDLNGYADNATVTYISSDRSIATVNKDGVIKGNKKGNTTITATLAQNDTIYIYIIKVRVDDGTEDDSMWDYLTA</sequence>
<dbReference type="SUPFAM" id="SSF51126">
    <property type="entry name" value="Pectin lyase-like"/>
    <property type="match status" value="1"/>
</dbReference>
<feature type="domain" description="Ig-like" evidence="6">
    <location>
        <begin position="526"/>
        <end position="609"/>
    </location>
</feature>
<feature type="domain" description="Ig-like" evidence="6">
    <location>
        <begin position="620"/>
        <end position="699"/>
    </location>
</feature>
<dbReference type="PANTHER" id="PTHR20544:SF0">
    <property type="entry name" value="NUCLEOPROTEIN TPR_MLP1 DOMAIN-CONTAINING PROTEIN"/>
    <property type="match status" value="1"/>
</dbReference>
<evidence type="ECO:0000313" key="7">
    <source>
        <dbReference type="EMBL" id="QHQ62872.1"/>
    </source>
</evidence>
<proteinExistence type="predicted"/>
<dbReference type="SMART" id="SM00635">
    <property type="entry name" value="BID_2"/>
    <property type="match status" value="2"/>
</dbReference>
<dbReference type="Gene3D" id="1.10.287.1490">
    <property type="match status" value="2"/>
</dbReference>
<dbReference type="InterPro" id="IPR011050">
    <property type="entry name" value="Pectin_lyase_fold/virulence"/>
</dbReference>
<dbReference type="Gene3D" id="2.60.40.1080">
    <property type="match status" value="2"/>
</dbReference>
<dbReference type="EMBL" id="CP048000">
    <property type="protein sequence ID" value="QHQ62872.1"/>
    <property type="molecule type" value="Genomic_DNA"/>
</dbReference>
<comment type="subcellular location">
    <subcellularLocation>
        <location evidence="1">Cytoplasm</location>
        <location evidence="1">Cytoskeleton</location>
        <location evidence="1">Microtubule organizing center</location>
        <location evidence="1">Centrosome</location>
        <location evidence="1">Centriole</location>
    </subcellularLocation>
</comment>
<dbReference type="CDD" id="cd00096">
    <property type="entry name" value="Ig"/>
    <property type="match status" value="1"/>
</dbReference>
<dbReference type="InterPro" id="IPR007110">
    <property type="entry name" value="Ig-like_dom"/>
</dbReference>
<name>A0A6P1TRK1_9FIRM</name>